<protein>
    <submittedName>
        <fullName evidence="1">Uncharacterized protein</fullName>
    </submittedName>
</protein>
<dbReference type="AlphaFoldDB" id="A0A0B0N2D5"/>
<organism evidence="1 2">
    <name type="scientific">Gossypium arboreum</name>
    <name type="common">Tree cotton</name>
    <name type="synonym">Gossypium nanking</name>
    <dbReference type="NCBI Taxonomy" id="29729"/>
    <lineage>
        <taxon>Eukaryota</taxon>
        <taxon>Viridiplantae</taxon>
        <taxon>Streptophyta</taxon>
        <taxon>Embryophyta</taxon>
        <taxon>Tracheophyta</taxon>
        <taxon>Spermatophyta</taxon>
        <taxon>Magnoliopsida</taxon>
        <taxon>eudicotyledons</taxon>
        <taxon>Gunneridae</taxon>
        <taxon>Pentapetalae</taxon>
        <taxon>rosids</taxon>
        <taxon>malvids</taxon>
        <taxon>Malvales</taxon>
        <taxon>Malvaceae</taxon>
        <taxon>Malvoideae</taxon>
        <taxon>Gossypium</taxon>
    </lineage>
</organism>
<proteinExistence type="predicted"/>
<sequence length="59" mass="6914">MSGTCISYKMCQCKTISGTWHLHEYCRLISSRIIVHQRHQSHYQQKHLVDANKGGKKAW</sequence>
<accession>A0A0B0N2D5</accession>
<dbReference type="Proteomes" id="UP000032142">
    <property type="component" value="Unassembled WGS sequence"/>
</dbReference>
<evidence type="ECO:0000313" key="2">
    <source>
        <dbReference type="Proteomes" id="UP000032142"/>
    </source>
</evidence>
<reference evidence="2" key="1">
    <citation type="submission" date="2014-09" db="EMBL/GenBank/DDBJ databases">
        <authorList>
            <person name="Mudge J."/>
            <person name="Ramaraj T."/>
            <person name="Lindquist I.E."/>
            <person name="Bharti A.K."/>
            <person name="Sundararajan A."/>
            <person name="Cameron C.T."/>
            <person name="Woodward J.E."/>
            <person name="May G.D."/>
            <person name="Brubaker C."/>
            <person name="Broadhvest J."/>
            <person name="Wilkins T.A."/>
        </authorList>
    </citation>
    <scope>NUCLEOTIDE SEQUENCE</scope>
    <source>
        <strain evidence="2">cv. AKA8401</strain>
    </source>
</reference>
<evidence type="ECO:0000313" key="1">
    <source>
        <dbReference type="EMBL" id="KHG08538.1"/>
    </source>
</evidence>
<keyword evidence="2" id="KW-1185">Reference proteome</keyword>
<name>A0A0B0N2D5_GOSAR</name>
<dbReference type="EMBL" id="JRRC01500180">
    <property type="protein sequence ID" value="KHG08538.1"/>
    <property type="molecule type" value="Genomic_DNA"/>
</dbReference>
<gene>
    <name evidence="1" type="ORF">F383_35561</name>
</gene>
<comment type="caution">
    <text evidence="1">The sequence shown here is derived from an EMBL/GenBank/DDBJ whole genome shotgun (WGS) entry which is preliminary data.</text>
</comment>